<dbReference type="Proteomes" id="UP000608154">
    <property type="component" value="Unassembled WGS sequence"/>
</dbReference>
<comment type="caution">
    <text evidence="2">The sequence shown here is derived from an EMBL/GenBank/DDBJ whole genome shotgun (WGS) entry which is preliminary data.</text>
</comment>
<proteinExistence type="predicted"/>
<accession>A0A916X6X1</accession>
<keyword evidence="3" id="KW-1185">Reference proteome</keyword>
<gene>
    <name evidence="2" type="ORF">GCM10011494_30390</name>
</gene>
<reference evidence="2" key="1">
    <citation type="journal article" date="2014" name="Int. J. Syst. Evol. Microbiol.">
        <title>Complete genome sequence of Corynebacterium casei LMG S-19264T (=DSM 44701T), isolated from a smear-ripened cheese.</title>
        <authorList>
            <consortium name="US DOE Joint Genome Institute (JGI-PGF)"/>
            <person name="Walter F."/>
            <person name="Albersmeier A."/>
            <person name="Kalinowski J."/>
            <person name="Ruckert C."/>
        </authorList>
    </citation>
    <scope>NUCLEOTIDE SEQUENCE</scope>
    <source>
        <strain evidence="2">CGMCC 1.15095</strain>
    </source>
</reference>
<dbReference type="EMBL" id="BMHK01000024">
    <property type="protein sequence ID" value="GGC09635.1"/>
    <property type="molecule type" value="Genomic_DNA"/>
</dbReference>
<feature type="region of interest" description="Disordered" evidence="1">
    <location>
        <begin position="33"/>
        <end position="68"/>
    </location>
</feature>
<reference evidence="2" key="2">
    <citation type="submission" date="2020-09" db="EMBL/GenBank/DDBJ databases">
        <authorList>
            <person name="Sun Q."/>
            <person name="Zhou Y."/>
        </authorList>
    </citation>
    <scope>NUCLEOTIDE SEQUENCE</scope>
    <source>
        <strain evidence="2">CGMCC 1.15095</strain>
    </source>
</reference>
<feature type="compositionally biased region" description="Low complexity" evidence="1">
    <location>
        <begin position="50"/>
        <end position="60"/>
    </location>
</feature>
<organism evidence="2 3">
    <name type="scientific">Novosphingobium endophyticum</name>
    <dbReference type="NCBI Taxonomy" id="1955250"/>
    <lineage>
        <taxon>Bacteria</taxon>
        <taxon>Pseudomonadati</taxon>
        <taxon>Pseudomonadota</taxon>
        <taxon>Alphaproteobacteria</taxon>
        <taxon>Sphingomonadales</taxon>
        <taxon>Sphingomonadaceae</taxon>
        <taxon>Novosphingobium</taxon>
    </lineage>
</organism>
<evidence type="ECO:0000313" key="2">
    <source>
        <dbReference type="EMBL" id="GGC09635.1"/>
    </source>
</evidence>
<name>A0A916X6X1_9SPHN</name>
<sequence>MRAFKRGSERVGRLEVAHRNFTPFPAQLRDGRRIGIANEGSHAMAGADQSAGRGASLGSRSPRDKDGR</sequence>
<protein>
    <submittedName>
        <fullName evidence="2">Uncharacterized protein</fullName>
    </submittedName>
</protein>
<dbReference type="AlphaFoldDB" id="A0A916X6X1"/>
<evidence type="ECO:0000313" key="3">
    <source>
        <dbReference type="Proteomes" id="UP000608154"/>
    </source>
</evidence>
<evidence type="ECO:0000256" key="1">
    <source>
        <dbReference type="SAM" id="MobiDB-lite"/>
    </source>
</evidence>